<organism evidence="1 2">
    <name type="scientific">Parageobacillus thermoglucosidasius</name>
    <name type="common">Geobacillus thermoglucosidasius</name>
    <dbReference type="NCBI Taxonomy" id="1426"/>
    <lineage>
        <taxon>Bacteria</taxon>
        <taxon>Bacillati</taxon>
        <taxon>Bacillota</taxon>
        <taxon>Bacilli</taxon>
        <taxon>Bacillales</taxon>
        <taxon>Anoxybacillaceae</taxon>
        <taxon>Parageobacillus</taxon>
    </lineage>
</organism>
<evidence type="ECO:0000313" key="1">
    <source>
        <dbReference type="EMBL" id="UOE76834.1"/>
    </source>
</evidence>
<gene>
    <name evidence="1" type="ORF">IMI45_02780</name>
</gene>
<accession>A0AB38QZD1</accession>
<dbReference type="Proteomes" id="UP001058458">
    <property type="component" value="Chromosome"/>
</dbReference>
<reference evidence="1" key="1">
    <citation type="submission" date="2020-10" db="EMBL/GenBank/DDBJ databases">
        <authorList>
            <person name="Delgado J.A."/>
            <person name="Gonzalez J.M."/>
        </authorList>
    </citation>
    <scope>NUCLEOTIDE SEQUENCE</scope>
    <source>
        <strain evidence="1">23.6</strain>
    </source>
</reference>
<proteinExistence type="predicted"/>
<dbReference type="AlphaFoldDB" id="A0AB38QZD1"/>
<dbReference type="EMBL" id="CP063414">
    <property type="protein sequence ID" value="UOE76834.1"/>
    <property type="molecule type" value="Genomic_DNA"/>
</dbReference>
<protein>
    <submittedName>
        <fullName evidence="1">Uncharacterized protein</fullName>
    </submittedName>
</protein>
<name>A0AB38QZD1_PARTM</name>
<evidence type="ECO:0000313" key="2">
    <source>
        <dbReference type="Proteomes" id="UP001058458"/>
    </source>
</evidence>
<dbReference type="RefSeq" id="WP_256834082.1">
    <property type="nucleotide sequence ID" value="NZ_CP063414.1"/>
</dbReference>
<sequence length="50" mass="5985">MIHKNEFIHRLRKYEVERADLSIDVSPVLLTESIENNFRCTHRVEGNNLF</sequence>